<keyword evidence="4" id="KW-1185">Reference proteome</keyword>
<feature type="transmembrane region" description="Helical" evidence="2">
    <location>
        <begin position="20"/>
        <end position="40"/>
    </location>
</feature>
<dbReference type="InterPro" id="IPR007445">
    <property type="entry name" value="PilO"/>
</dbReference>
<name>A0ABU7GAB0_9ALTE</name>
<dbReference type="InterPro" id="IPR014717">
    <property type="entry name" value="Transl_elong_EF1B/ribsomal_bS6"/>
</dbReference>
<evidence type="ECO:0000313" key="4">
    <source>
        <dbReference type="Proteomes" id="UP001310248"/>
    </source>
</evidence>
<keyword evidence="2" id="KW-1133">Transmembrane helix</keyword>
<dbReference type="Gene3D" id="1.10.287.540">
    <property type="entry name" value="Helix hairpin bin"/>
    <property type="match status" value="1"/>
</dbReference>
<dbReference type="Gene3D" id="3.30.70.60">
    <property type="match status" value="1"/>
</dbReference>
<feature type="coiled-coil region" evidence="1">
    <location>
        <begin position="42"/>
        <end position="93"/>
    </location>
</feature>
<organism evidence="3 4">
    <name type="scientific">Agarivorans aestuarii</name>
    <dbReference type="NCBI Taxonomy" id="1563703"/>
    <lineage>
        <taxon>Bacteria</taxon>
        <taxon>Pseudomonadati</taxon>
        <taxon>Pseudomonadota</taxon>
        <taxon>Gammaproteobacteria</taxon>
        <taxon>Alteromonadales</taxon>
        <taxon>Alteromonadaceae</taxon>
        <taxon>Agarivorans</taxon>
    </lineage>
</organism>
<proteinExistence type="predicted"/>
<gene>
    <name evidence="3" type="ORF">SNR37_001929</name>
</gene>
<comment type="caution">
    <text evidence="3">The sequence shown here is derived from an EMBL/GenBank/DDBJ whole genome shotgun (WGS) entry which is preliminary data.</text>
</comment>
<reference evidence="4" key="1">
    <citation type="submission" date="2023-07" db="EMBL/GenBank/DDBJ databases">
        <title>Draft genome sequence of Agarivorans aestuarii strain ZMCS4, a CAZymes producing bacteria isolated from the marine brown algae Clodostephus spongiosus.</title>
        <authorList>
            <person name="Lorente B."/>
            <person name="Cabral C."/>
            <person name="Frias J."/>
            <person name="Faria J."/>
            <person name="Toubarro D."/>
        </authorList>
    </citation>
    <scope>NUCLEOTIDE SEQUENCE [LARGE SCALE GENOMIC DNA]</scope>
    <source>
        <strain evidence="4">ZMCS4</strain>
    </source>
</reference>
<dbReference type="Pfam" id="PF04350">
    <property type="entry name" value="PilO"/>
    <property type="match status" value="1"/>
</dbReference>
<keyword evidence="2" id="KW-0812">Transmembrane</keyword>
<dbReference type="PIRSF" id="PIRSF016482">
    <property type="entry name" value="PilO"/>
    <property type="match status" value="1"/>
</dbReference>
<protein>
    <submittedName>
        <fullName evidence="3">Type 4a pilus biogenesis protein PilO</fullName>
    </submittedName>
</protein>
<dbReference type="EMBL" id="JAYDYW010000021">
    <property type="protein sequence ID" value="MEE1676319.1"/>
    <property type="molecule type" value="Genomic_DNA"/>
</dbReference>
<dbReference type="PANTHER" id="PTHR39555">
    <property type="entry name" value="FIMBRIAL ASSEMBLY PROTEIN PILO-LIKE PROTEIN-RELATED"/>
    <property type="match status" value="1"/>
</dbReference>
<dbReference type="PANTHER" id="PTHR39555:SF1">
    <property type="entry name" value="TYPE IV PILUS INNER MEMBRANE COMPONENT PILO"/>
    <property type="match status" value="1"/>
</dbReference>
<accession>A0ABU7GAB0</accession>
<keyword evidence="1" id="KW-0175">Coiled coil</keyword>
<evidence type="ECO:0000313" key="3">
    <source>
        <dbReference type="EMBL" id="MEE1676319.1"/>
    </source>
</evidence>
<dbReference type="Proteomes" id="UP001310248">
    <property type="component" value="Unassembled WGS sequence"/>
</dbReference>
<evidence type="ECO:0000256" key="2">
    <source>
        <dbReference type="SAM" id="Phobius"/>
    </source>
</evidence>
<dbReference type="RefSeq" id="WP_163135266.1">
    <property type="nucleotide sequence ID" value="NZ_JAYDYW010000021.1"/>
</dbReference>
<keyword evidence="2" id="KW-0472">Membrane</keyword>
<evidence type="ECO:0000256" key="1">
    <source>
        <dbReference type="SAM" id="Coils"/>
    </source>
</evidence>
<sequence length="198" mass="22346">MDLQELNELDLESIGTWPKLAKIVFVVVVCGLITAGYYYYQIADEKTKLVQLEAKEQELRQKFEVKAALAGNLPEYQKQVEEMKQAFASLLKQLPEKHEIPGLLDELSFIGIDNGLEFRRINWEPEVEHEFSTELPIKLEVSGSYHQLGAFVSAVAALPRIVILDNITMKKQGDGGTLSMAMLAKTYRYKEKPAAKGK</sequence>